<dbReference type="GO" id="GO:0031625">
    <property type="term" value="F:ubiquitin protein ligase binding"/>
    <property type="evidence" value="ECO:0007669"/>
    <property type="project" value="InterPro"/>
</dbReference>
<dbReference type="InterPro" id="IPR045093">
    <property type="entry name" value="Cullin"/>
</dbReference>
<dbReference type="SUPFAM" id="SSF75632">
    <property type="entry name" value="Cullin homology domain"/>
    <property type="match status" value="1"/>
</dbReference>
<dbReference type="PANTHER" id="PTHR11932">
    <property type="entry name" value="CULLIN"/>
    <property type="match status" value="1"/>
</dbReference>
<dbReference type="InterPro" id="IPR019559">
    <property type="entry name" value="Cullin_neddylation_domain"/>
</dbReference>
<name>A0A9N8EBZ4_9STRA</name>
<keyword evidence="8" id="KW-1185">Reference proteome</keyword>
<dbReference type="GO" id="GO:0031461">
    <property type="term" value="C:cullin-RING ubiquitin ligase complex"/>
    <property type="evidence" value="ECO:0007669"/>
    <property type="project" value="InterPro"/>
</dbReference>
<accession>A0A9N8EBZ4</accession>
<dbReference type="Gene3D" id="1.10.10.10">
    <property type="entry name" value="Winged helix-like DNA-binding domain superfamily/Winged helix DNA-binding domain"/>
    <property type="match status" value="1"/>
</dbReference>
<dbReference type="InterPro" id="IPR059120">
    <property type="entry name" value="Cullin-like_AB"/>
</dbReference>
<evidence type="ECO:0000256" key="3">
    <source>
        <dbReference type="PROSITE-ProRule" id="PRU00330"/>
    </source>
</evidence>
<dbReference type="PROSITE" id="PS50069">
    <property type="entry name" value="CULLIN_2"/>
    <property type="match status" value="1"/>
</dbReference>
<dbReference type="InterPro" id="IPR001373">
    <property type="entry name" value="Cullin_N"/>
</dbReference>
<dbReference type="InterPro" id="IPR016157">
    <property type="entry name" value="Cullin_CS"/>
</dbReference>
<dbReference type="InterPro" id="IPR036388">
    <property type="entry name" value="WH-like_DNA-bd_sf"/>
</dbReference>
<evidence type="ECO:0000259" key="6">
    <source>
        <dbReference type="PROSITE" id="PS50069"/>
    </source>
</evidence>
<comment type="caution">
    <text evidence="7">The sequence shown here is derived from an EMBL/GenBank/DDBJ whole genome shotgun (WGS) entry which is preliminary data.</text>
</comment>
<gene>
    <name evidence="7" type="ORF">SEMRO_726_G193450.2</name>
</gene>
<reference evidence="7" key="1">
    <citation type="submission" date="2020-06" db="EMBL/GenBank/DDBJ databases">
        <authorList>
            <consortium name="Plant Systems Biology data submission"/>
        </authorList>
    </citation>
    <scope>NUCLEOTIDE SEQUENCE</scope>
    <source>
        <strain evidence="7">D6</strain>
    </source>
</reference>
<protein>
    <recommendedName>
        <fullName evidence="6">Cullin family profile domain-containing protein</fullName>
    </recommendedName>
</protein>
<comment type="similarity">
    <text evidence="1 3 4">Belongs to the cullin family.</text>
</comment>
<evidence type="ECO:0000313" key="7">
    <source>
        <dbReference type="EMBL" id="CAB9515599.1"/>
    </source>
</evidence>
<feature type="compositionally biased region" description="Low complexity" evidence="5">
    <location>
        <begin position="316"/>
        <end position="330"/>
    </location>
</feature>
<evidence type="ECO:0000256" key="1">
    <source>
        <dbReference type="ARBA" id="ARBA00006019"/>
    </source>
</evidence>
<dbReference type="FunFam" id="1.10.10.10:FF:000050">
    <property type="entry name" value="Cullin 4B"/>
    <property type="match status" value="1"/>
</dbReference>
<feature type="region of interest" description="Disordered" evidence="5">
    <location>
        <begin position="1"/>
        <end position="32"/>
    </location>
</feature>
<dbReference type="Pfam" id="PF00888">
    <property type="entry name" value="Cullin"/>
    <property type="match status" value="1"/>
</dbReference>
<dbReference type="InterPro" id="IPR016159">
    <property type="entry name" value="Cullin_repeat-like_dom_sf"/>
</dbReference>
<dbReference type="AlphaFoldDB" id="A0A9N8EBZ4"/>
<dbReference type="Proteomes" id="UP001153069">
    <property type="component" value="Unassembled WGS sequence"/>
</dbReference>
<dbReference type="InterPro" id="IPR016158">
    <property type="entry name" value="Cullin_homology"/>
</dbReference>
<dbReference type="PROSITE" id="PS01256">
    <property type="entry name" value="CULLIN_1"/>
    <property type="match status" value="1"/>
</dbReference>
<evidence type="ECO:0000256" key="5">
    <source>
        <dbReference type="SAM" id="MobiDB-lite"/>
    </source>
</evidence>
<dbReference type="OrthoDB" id="27073at2759"/>
<dbReference type="SUPFAM" id="SSF74788">
    <property type="entry name" value="Cullin repeat-like"/>
    <property type="match status" value="1"/>
</dbReference>
<feature type="domain" description="Cullin family profile" evidence="6">
    <location>
        <begin position="438"/>
        <end position="698"/>
    </location>
</feature>
<sequence length="838" mass="96145">MPRNKALKGGSNSLRKVKIKPFNKPPTLPPNFYEQTSSELLQGTLNVLERGRAQDQPKDQSSNLSLQNSYNAVVNLVTHQFGPRLYQDLRDAMQKAARQVLPDDAKNEATILEFVQTQYQLFVDYLLLCKHVFLPLDRTHLWQEDGQMVVKRTMATSHTHYTLWEVGLCQFRDRLTELKLDDRVYEDWFQMLEADWAGHYAQRSLLQATWHMWQDLHLLPLIMTRLQPDLEVFLQRESQQAMEGSGGYAAASFVAYVYEKWMHMSYQWTFLPKTWLCTLLEVHLLLPHLHADWLLASQNFYPLLEQELLHQPGGPTSPHKSSTPAAAASTGSSYNQSAMVKLWMLAGRLPNGYKQVATCIAEYARTKGVALVQQSQPSTATPQKKSASNANHHTMIADLLELQQQLSRLVQKLPRGTDHIALKPVWEEIVNLPNTTPTIAESLAKFVDQILKNNKKMDQYALQQSSSSASPTMGLASANNSSSDLLSRIISGIFVHLQAKDIFEAFYKRDLAKRLLWNRVVSMDVEKQFVSLLKAECGAGYTSKMEGMFQDVDWSREAMSRYKQTLPMGGGGGAGITTGGVEMEAQVLTTGYWPVYPQYPHLILPQSLKEPQERFTNHYKTKYQGRRMTWQYALGHCIVRANGLGKNKNKVYELVMSLCQALVLIQFQSTDQKLDLPYLKNAIGLDERDEVERILQSLALGKDGTRVLRKLDYDAEPNKKKKVRSQVDDRDKFTVNMNFDSNQRRIRITNIMWKETKEERVKTVEAVSRDRLYMIDASLVRIMKARKTILHQQLIPQVLEQVKVPAQPNDVKKRIESLIEREYMERDAKDRNRYNYLA</sequence>
<dbReference type="EMBL" id="CAICTM010000725">
    <property type="protein sequence ID" value="CAB9515599.1"/>
    <property type="molecule type" value="Genomic_DNA"/>
</dbReference>
<dbReference type="Gene3D" id="3.30.230.130">
    <property type="entry name" value="Cullin, Chain C, Domain 2"/>
    <property type="match status" value="1"/>
</dbReference>
<dbReference type="SMART" id="SM00884">
    <property type="entry name" value="Cullin_Nedd8"/>
    <property type="match status" value="1"/>
</dbReference>
<dbReference type="SUPFAM" id="SSF46785">
    <property type="entry name" value="Winged helix' DNA-binding domain"/>
    <property type="match status" value="1"/>
</dbReference>
<organism evidence="7 8">
    <name type="scientific">Seminavis robusta</name>
    <dbReference type="NCBI Taxonomy" id="568900"/>
    <lineage>
        <taxon>Eukaryota</taxon>
        <taxon>Sar</taxon>
        <taxon>Stramenopiles</taxon>
        <taxon>Ochrophyta</taxon>
        <taxon>Bacillariophyta</taxon>
        <taxon>Bacillariophyceae</taxon>
        <taxon>Bacillariophycidae</taxon>
        <taxon>Naviculales</taxon>
        <taxon>Naviculaceae</taxon>
        <taxon>Seminavis</taxon>
    </lineage>
</organism>
<dbReference type="Gene3D" id="1.20.1310.10">
    <property type="entry name" value="Cullin Repeats"/>
    <property type="match status" value="3"/>
</dbReference>
<dbReference type="SMART" id="SM00182">
    <property type="entry name" value="CULLIN"/>
    <property type="match status" value="1"/>
</dbReference>
<evidence type="ECO:0000313" key="8">
    <source>
        <dbReference type="Proteomes" id="UP001153069"/>
    </source>
</evidence>
<evidence type="ECO:0000256" key="4">
    <source>
        <dbReference type="RuleBase" id="RU003829"/>
    </source>
</evidence>
<keyword evidence="2" id="KW-0832">Ubl conjugation</keyword>
<dbReference type="InterPro" id="IPR036390">
    <property type="entry name" value="WH_DNA-bd_sf"/>
</dbReference>
<evidence type="ECO:0000256" key="2">
    <source>
        <dbReference type="ARBA" id="ARBA00022843"/>
    </source>
</evidence>
<feature type="region of interest" description="Disordered" evidence="5">
    <location>
        <begin position="311"/>
        <end position="330"/>
    </location>
</feature>
<proteinExistence type="inferred from homology"/>
<dbReference type="GO" id="GO:0006511">
    <property type="term" value="P:ubiquitin-dependent protein catabolic process"/>
    <property type="evidence" value="ECO:0007669"/>
    <property type="project" value="InterPro"/>
</dbReference>
<dbReference type="Pfam" id="PF26557">
    <property type="entry name" value="Cullin_AB"/>
    <property type="match status" value="1"/>
</dbReference>
<dbReference type="InterPro" id="IPR036317">
    <property type="entry name" value="Cullin_homology_sf"/>
</dbReference>
<dbReference type="Pfam" id="PF10557">
    <property type="entry name" value="Cullin_Nedd8"/>
    <property type="match status" value="1"/>
</dbReference>